<dbReference type="RefSeq" id="WP_086574546.1">
    <property type="nucleotide sequence ID" value="NZ_NGFP01000088.1"/>
</dbReference>
<gene>
    <name evidence="1" type="ORF">CA984_19810</name>
</gene>
<protein>
    <submittedName>
        <fullName evidence="1">Uncharacterized protein</fullName>
    </submittedName>
</protein>
<accession>A0A243RJQ5</accession>
<evidence type="ECO:0000313" key="1">
    <source>
        <dbReference type="EMBL" id="OUC95121.1"/>
    </source>
</evidence>
<comment type="caution">
    <text evidence="1">The sequence shown here is derived from an EMBL/GenBank/DDBJ whole genome shotgun (WGS) entry which is preliminary data.</text>
</comment>
<dbReference type="AlphaFoldDB" id="A0A243RJQ5"/>
<dbReference type="EMBL" id="NGFP01000088">
    <property type="protein sequence ID" value="OUC95121.1"/>
    <property type="molecule type" value="Genomic_DNA"/>
</dbReference>
<evidence type="ECO:0000313" key="2">
    <source>
        <dbReference type="Proteomes" id="UP000194761"/>
    </source>
</evidence>
<name>A0A243RJQ5_9ACTN</name>
<keyword evidence="2" id="KW-1185">Reference proteome</keyword>
<organism evidence="1 2">
    <name type="scientific">Streptosporangium minutum</name>
    <dbReference type="NCBI Taxonomy" id="569862"/>
    <lineage>
        <taxon>Bacteria</taxon>
        <taxon>Bacillati</taxon>
        <taxon>Actinomycetota</taxon>
        <taxon>Actinomycetes</taxon>
        <taxon>Streptosporangiales</taxon>
        <taxon>Streptosporangiaceae</taxon>
        <taxon>Streptosporangium</taxon>
    </lineage>
</organism>
<proteinExistence type="predicted"/>
<sequence>MGLLLVLRPPQAHPKSLRRATRAQRREHRRADAEEWEIAQQRGWLLDVEVEKLLSLVNSAGGTRLPILGQLDPWADTVLDRRDLPPLEADVDRLEAVAGDDVQGELVAAMRKLLLNWRTEPDLMLHCYGD</sequence>
<reference evidence="1 2" key="1">
    <citation type="submission" date="2017-05" db="EMBL/GenBank/DDBJ databases">
        <title>Biotechnological potential of actinobacteria isolated from South African environments.</title>
        <authorList>
            <person name="Le Roes-Hill M."/>
            <person name="Prins A."/>
            <person name="Durrell K.A."/>
        </authorList>
    </citation>
    <scope>NUCLEOTIDE SEQUENCE [LARGE SCALE GENOMIC DNA]</scope>
    <source>
        <strain evidence="1">M26</strain>
    </source>
</reference>
<dbReference type="Proteomes" id="UP000194761">
    <property type="component" value="Unassembled WGS sequence"/>
</dbReference>